<sequence>MSIPSTRVVALAAAGALALVLSACTPEAEPAPEPTATASTAPIFASDEEALAAAVEAYEAYAAASDAIAADGGAGPERIDAFVTSAFAEILYEEFRALRTAGGHLEGSGTFDTVSLAQHEQVDGAVHVTLYFCQDVTNVRAISADGKDVTPASRPDRVPSQGNFVTNGLDPDALVVDGITQWSGSDFC</sequence>
<dbReference type="RefSeq" id="WP_157422950.1">
    <property type="nucleotide sequence ID" value="NZ_BAAANI010000006.1"/>
</dbReference>
<reference evidence="2 3" key="1">
    <citation type="submission" date="2024-09" db="EMBL/GenBank/DDBJ databases">
        <authorList>
            <person name="Sun Q."/>
            <person name="Mori K."/>
        </authorList>
    </citation>
    <scope>NUCLEOTIDE SEQUENCE [LARGE SCALE GENOMIC DNA]</scope>
    <source>
        <strain evidence="2 3">JCM 14321</strain>
    </source>
</reference>
<feature type="signal peptide" evidence="1">
    <location>
        <begin position="1"/>
        <end position="28"/>
    </location>
</feature>
<feature type="chain" id="PRO_5045257929" description="Lipoprotein" evidence="1">
    <location>
        <begin position="29"/>
        <end position="188"/>
    </location>
</feature>
<evidence type="ECO:0000313" key="2">
    <source>
        <dbReference type="EMBL" id="MFB9641344.1"/>
    </source>
</evidence>
<evidence type="ECO:0000256" key="1">
    <source>
        <dbReference type="SAM" id="SignalP"/>
    </source>
</evidence>
<dbReference type="PROSITE" id="PS51257">
    <property type="entry name" value="PROKAR_LIPOPROTEIN"/>
    <property type="match status" value="1"/>
</dbReference>
<organism evidence="2 3">
    <name type="scientific">Agromyces lapidis</name>
    <dbReference type="NCBI Taxonomy" id="279574"/>
    <lineage>
        <taxon>Bacteria</taxon>
        <taxon>Bacillati</taxon>
        <taxon>Actinomycetota</taxon>
        <taxon>Actinomycetes</taxon>
        <taxon>Micrococcales</taxon>
        <taxon>Microbacteriaceae</taxon>
        <taxon>Agromyces</taxon>
    </lineage>
</organism>
<evidence type="ECO:0000313" key="3">
    <source>
        <dbReference type="Proteomes" id="UP001589667"/>
    </source>
</evidence>
<accession>A0ABV5SLY9</accession>
<keyword evidence="1" id="KW-0732">Signal</keyword>
<evidence type="ECO:0008006" key="4">
    <source>
        <dbReference type="Google" id="ProtNLM"/>
    </source>
</evidence>
<comment type="caution">
    <text evidence="2">The sequence shown here is derived from an EMBL/GenBank/DDBJ whole genome shotgun (WGS) entry which is preliminary data.</text>
</comment>
<gene>
    <name evidence="2" type="ORF">ACFFQV_03470</name>
</gene>
<name>A0ABV5SLY9_9MICO</name>
<dbReference type="Proteomes" id="UP001589667">
    <property type="component" value="Unassembled WGS sequence"/>
</dbReference>
<dbReference type="EMBL" id="JBHMBL010000001">
    <property type="protein sequence ID" value="MFB9641344.1"/>
    <property type="molecule type" value="Genomic_DNA"/>
</dbReference>
<protein>
    <recommendedName>
        <fullName evidence="4">Lipoprotein</fullName>
    </recommendedName>
</protein>
<proteinExistence type="predicted"/>
<keyword evidence="3" id="KW-1185">Reference proteome</keyword>